<dbReference type="SMART" id="SM00388">
    <property type="entry name" value="HisKA"/>
    <property type="match status" value="1"/>
</dbReference>
<dbReference type="PRINTS" id="PR00344">
    <property type="entry name" value="BCTRLSENSOR"/>
</dbReference>
<comment type="caution">
    <text evidence="16">The sequence shown here is derived from an EMBL/GenBank/DDBJ whole genome shotgun (WGS) entry which is preliminary data.</text>
</comment>
<keyword evidence="10" id="KW-0902">Two-component regulatory system</keyword>
<dbReference type="InterPro" id="IPR003660">
    <property type="entry name" value="HAMP_dom"/>
</dbReference>
<dbReference type="Proteomes" id="UP000247459">
    <property type="component" value="Unassembled WGS sequence"/>
</dbReference>
<gene>
    <name evidence="16" type="ORF">PIL02S_06466</name>
</gene>
<dbReference type="GO" id="GO:0005524">
    <property type="term" value="F:ATP binding"/>
    <property type="evidence" value="ECO:0007669"/>
    <property type="project" value="UniProtKB-KW"/>
</dbReference>
<dbReference type="GO" id="GO:0005886">
    <property type="term" value="C:plasma membrane"/>
    <property type="evidence" value="ECO:0007669"/>
    <property type="project" value="UniProtKB-SubCell"/>
</dbReference>
<dbReference type="CDD" id="cd06225">
    <property type="entry name" value="HAMP"/>
    <property type="match status" value="1"/>
</dbReference>
<evidence type="ECO:0000259" key="14">
    <source>
        <dbReference type="PROSITE" id="PS50109"/>
    </source>
</evidence>
<feature type="domain" description="HAMP" evidence="15">
    <location>
        <begin position="281"/>
        <end position="333"/>
    </location>
</feature>
<dbReference type="InterPro" id="IPR003661">
    <property type="entry name" value="HisK_dim/P_dom"/>
</dbReference>
<dbReference type="FunFam" id="3.30.565.10:FF:000006">
    <property type="entry name" value="Sensor histidine kinase WalK"/>
    <property type="match status" value="1"/>
</dbReference>
<keyword evidence="9" id="KW-0067">ATP-binding</keyword>
<evidence type="ECO:0000256" key="4">
    <source>
        <dbReference type="ARBA" id="ARBA00022475"/>
    </source>
</evidence>
<dbReference type="SUPFAM" id="SSF47384">
    <property type="entry name" value="Homodimeric domain of signal transducing histidine kinase"/>
    <property type="match status" value="1"/>
</dbReference>
<keyword evidence="7" id="KW-0547">Nucleotide-binding</keyword>
<dbReference type="Pfam" id="PF02518">
    <property type="entry name" value="HATPase_c"/>
    <property type="match status" value="1"/>
</dbReference>
<dbReference type="GO" id="GO:0004721">
    <property type="term" value="F:phosphoprotein phosphatase activity"/>
    <property type="evidence" value="ECO:0007669"/>
    <property type="project" value="TreeGrafter"/>
</dbReference>
<keyword evidence="11 13" id="KW-0472">Membrane</keyword>
<dbReference type="Gene3D" id="1.10.287.130">
    <property type="match status" value="1"/>
</dbReference>
<keyword evidence="12" id="KW-0175">Coiled coil</keyword>
<evidence type="ECO:0000256" key="7">
    <source>
        <dbReference type="ARBA" id="ARBA00022741"/>
    </source>
</evidence>
<feature type="coiled-coil region" evidence="12">
    <location>
        <begin position="325"/>
        <end position="352"/>
    </location>
</feature>
<evidence type="ECO:0000256" key="9">
    <source>
        <dbReference type="ARBA" id="ARBA00022840"/>
    </source>
</evidence>
<dbReference type="SMART" id="SM00387">
    <property type="entry name" value="HATPase_c"/>
    <property type="match status" value="1"/>
</dbReference>
<evidence type="ECO:0000256" key="8">
    <source>
        <dbReference type="ARBA" id="ARBA00022777"/>
    </source>
</evidence>
<protein>
    <recommendedName>
        <fullName evidence="3">histidine kinase</fullName>
        <ecNumber evidence="3">2.7.13.3</ecNumber>
    </recommendedName>
</protein>
<evidence type="ECO:0000256" key="5">
    <source>
        <dbReference type="ARBA" id="ARBA00022553"/>
    </source>
</evidence>
<dbReference type="PROSITE" id="PS50109">
    <property type="entry name" value="HIS_KIN"/>
    <property type="match status" value="1"/>
</dbReference>
<dbReference type="SMART" id="SM00304">
    <property type="entry name" value="HAMP"/>
    <property type="match status" value="1"/>
</dbReference>
<evidence type="ECO:0000256" key="10">
    <source>
        <dbReference type="ARBA" id="ARBA00023012"/>
    </source>
</evidence>
<dbReference type="Pfam" id="PF00672">
    <property type="entry name" value="HAMP"/>
    <property type="match status" value="1"/>
</dbReference>
<feature type="transmembrane region" description="Helical" evidence="13">
    <location>
        <begin position="260"/>
        <end position="279"/>
    </location>
</feature>
<dbReference type="CDD" id="cd00082">
    <property type="entry name" value="HisKA"/>
    <property type="match status" value="1"/>
</dbReference>
<evidence type="ECO:0000256" key="12">
    <source>
        <dbReference type="SAM" id="Coils"/>
    </source>
</evidence>
<dbReference type="EC" id="2.7.13.3" evidence="3"/>
<dbReference type="InterPro" id="IPR036890">
    <property type="entry name" value="HATPase_C_sf"/>
</dbReference>
<reference evidence="16 17" key="1">
    <citation type="submission" date="2018-01" db="EMBL/GenBank/DDBJ databases">
        <title>Genome sequence of the PGP bacterium Paenibacillus illinoisensis E3.</title>
        <authorList>
            <person name="Rolli E."/>
            <person name="Marasco R."/>
            <person name="Bessem C."/>
            <person name="Michoud G."/>
            <person name="Gaiarsa S."/>
            <person name="Borin S."/>
            <person name="Daffonchio D."/>
        </authorList>
    </citation>
    <scope>NUCLEOTIDE SEQUENCE [LARGE SCALE GENOMIC DNA]</scope>
    <source>
        <strain evidence="16 17">E3</strain>
    </source>
</reference>
<evidence type="ECO:0000256" key="3">
    <source>
        <dbReference type="ARBA" id="ARBA00012438"/>
    </source>
</evidence>
<organism evidence="16 17">
    <name type="scientific">Paenibacillus illinoisensis</name>
    <dbReference type="NCBI Taxonomy" id="59845"/>
    <lineage>
        <taxon>Bacteria</taxon>
        <taxon>Bacillati</taxon>
        <taxon>Bacillota</taxon>
        <taxon>Bacilli</taxon>
        <taxon>Bacillales</taxon>
        <taxon>Paenibacillaceae</taxon>
        <taxon>Paenibacillus</taxon>
    </lineage>
</organism>
<dbReference type="InterPro" id="IPR050351">
    <property type="entry name" value="BphY/WalK/GraS-like"/>
</dbReference>
<keyword evidence="5" id="KW-0597">Phosphoprotein</keyword>
<evidence type="ECO:0000313" key="17">
    <source>
        <dbReference type="Proteomes" id="UP000247459"/>
    </source>
</evidence>
<dbReference type="GO" id="GO:0000155">
    <property type="term" value="F:phosphorelay sensor kinase activity"/>
    <property type="evidence" value="ECO:0007669"/>
    <property type="project" value="InterPro"/>
</dbReference>
<dbReference type="InterPro" id="IPR036097">
    <property type="entry name" value="HisK_dim/P_sf"/>
</dbReference>
<evidence type="ECO:0000256" key="2">
    <source>
        <dbReference type="ARBA" id="ARBA00004651"/>
    </source>
</evidence>
<dbReference type="GO" id="GO:0016036">
    <property type="term" value="P:cellular response to phosphate starvation"/>
    <property type="evidence" value="ECO:0007669"/>
    <property type="project" value="TreeGrafter"/>
</dbReference>
<dbReference type="InterPro" id="IPR004358">
    <property type="entry name" value="Sig_transdc_His_kin-like_C"/>
</dbReference>
<dbReference type="Pfam" id="PF00512">
    <property type="entry name" value="HisKA"/>
    <property type="match status" value="1"/>
</dbReference>
<dbReference type="FunFam" id="1.10.287.130:FF:000001">
    <property type="entry name" value="Two-component sensor histidine kinase"/>
    <property type="match status" value="1"/>
</dbReference>
<dbReference type="Gene3D" id="3.30.565.10">
    <property type="entry name" value="Histidine kinase-like ATPase, C-terminal domain"/>
    <property type="match status" value="1"/>
</dbReference>
<evidence type="ECO:0000256" key="13">
    <source>
        <dbReference type="SAM" id="Phobius"/>
    </source>
</evidence>
<comment type="subcellular location">
    <subcellularLocation>
        <location evidence="2">Cell membrane</location>
        <topology evidence="2">Multi-pass membrane protein</topology>
    </subcellularLocation>
</comment>
<keyword evidence="4" id="KW-1003">Cell membrane</keyword>
<keyword evidence="13" id="KW-1133">Transmembrane helix</keyword>
<comment type="catalytic activity">
    <reaction evidence="1">
        <text>ATP + protein L-histidine = ADP + protein N-phospho-L-histidine.</text>
        <dbReference type="EC" id="2.7.13.3"/>
    </reaction>
</comment>
<sequence>MKRSVVRKLFLVTSLLILSVFSLVMLAEALFFEQFYRSSKIHSLERNVDQFTKQIKEKEISEQQIARMIGQFMNQNDVSASILNVHFERIPLSPYFIEVKTEEKKVLILIPNEGMKEGDIPLSISTGDTVVIDGFFLDEKDTIMQPVIIQPQDTDLEKGLARIKGSVTDLMLPENRSYNPLYQDTLVNEALEEWLSNTDLYQSQIEKGAPIQVDWSDKWSGLDYVFVIHPFTINGYELRYLFTMTSMQPVGEAVGILKQYFVVAAPIIVVLVMILSLLYSRIVSRPLLELNRSASRLAKLDFTMPPVIRSKDEFGELSSSMIELSNNLDAALKELKLANIHLEDEVKVKQRAEQLRKEFIANISHELKTPLGIVKGFAEGLQDGVASEKRERYLTLIVNETDRMNALIMDMLELSKYEINSIKLQKSVFNLDYLIQKVTEPFLQKMEAKQLQFKMDKEVGKETFVWADSRRIEQVLLNLMSNAIRHAKENSNITIDIRRSPLGKITIAIENVGQPIAEKDLGRIWDQFYRAERSRDRKFGGTGLGLAIVKHILDLHECDYNAMNTNQGVAFYFTLNESREKLHE</sequence>
<dbReference type="EMBL" id="PRLG01000034">
    <property type="protein sequence ID" value="PYY25664.1"/>
    <property type="molecule type" value="Genomic_DNA"/>
</dbReference>
<evidence type="ECO:0000259" key="15">
    <source>
        <dbReference type="PROSITE" id="PS50885"/>
    </source>
</evidence>
<evidence type="ECO:0000313" key="16">
    <source>
        <dbReference type="EMBL" id="PYY25664.1"/>
    </source>
</evidence>
<evidence type="ECO:0000256" key="11">
    <source>
        <dbReference type="ARBA" id="ARBA00023136"/>
    </source>
</evidence>
<evidence type="ECO:0000256" key="1">
    <source>
        <dbReference type="ARBA" id="ARBA00000085"/>
    </source>
</evidence>
<dbReference type="PANTHER" id="PTHR45453">
    <property type="entry name" value="PHOSPHATE REGULON SENSOR PROTEIN PHOR"/>
    <property type="match status" value="1"/>
</dbReference>
<keyword evidence="6 16" id="KW-0808">Transferase</keyword>
<proteinExistence type="predicted"/>
<dbReference type="Gene3D" id="6.10.340.10">
    <property type="match status" value="1"/>
</dbReference>
<feature type="domain" description="Histidine kinase" evidence="14">
    <location>
        <begin position="362"/>
        <end position="579"/>
    </location>
</feature>
<dbReference type="SUPFAM" id="SSF158472">
    <property type="entry name" value="HAMP domain-like"/>
    <property type="match status" value="1"/>
</dbReference>
<dbReference type="SUPFAM" id="SSF55874">
    <property type="entry name" value="ATPase domain of HSP90 chaperone/DNA topoisomerase II/histidine kinase"/>
    <property type="match status" value="1"/>
</dbReference>
<dbReference type="InterPro" id="IPR005467">
    <property type="entry name" value="His_kinase_dom"/>
</dbReference>
<dbReference type="InterPro" id="IPR003594">
    <property type="entry name" value="HATPase_dom"/>
</dbReference>
<dbReference type="PANTHER" id="PTHR45453:SF3">
    <property type="entry name" value="HISTIDINE KINASE"/>
    <property type="match status" value="1"/>
</dbReference>
<dbReference type="RefSeq" id="WP_258377853.1">
    <property type="nucleotide sequence ID" value="NZ_PRLG01000034.1"/>
</dbReference>
<accession>A0A2W0C1V5</accession>
<dbReference type="PROSITE" id="PS50885">
    <property type="entry name" value="HAMP"/>
    <property type="match status" value="1"/>
</dbReference>
<keyword evidence="13" id="KW-0812">Transmembrane</keyword>
<name>A0A2W0C1V5_9BACL</name>
<dbReference type="AlphaFoldDB" id="A0A2W0C1V5"/>
<evidence type="ECO:0000256" key="6">
    <source>
        <dbReference type="ARBA" id="ARBA00022679"/>
    </source>
</evidence>
<keyword evidence="8 16" id="KW-0418">Kinase</keyword>